<name>A0A941BIA7_9BURK</name>
<feature type="transmembrane region" description="Helical" evidence="1">
    <location>
        <begin position="20"/>
        <end position="41"/>
    </location>
</feature>
<dbReference type="Proteomes" id="UP000678374">
    <property type="component" value="Unassembled WGS sequence"/>
</dbReference>
<organism evidence="2 3">
    <name type="scientific">Ideonella aquatica</name>
    <dbReference type="NCBI Taxonomy" id="2824119"/>
    <lineage>
        <taxon>Bacteria</taxon>
        <taxon>Pseudomonadati</taxon>
        <taxon>Pseudomonadota</taxon>
        <taxon>Betaproteobacteria</taxon>
        <taxon>Burkholderiales</taxon>
        <taxon>Sphaerotilaceae</taxon>
        <taxon>Ideonella</taxon>
    </lineage>
</organism>
<keyword evidence="1" id="KW-1133">Transmembrane helix</keyword>
<dbReference type="EMBL" id="JAGQDE010000038">
    <property type="protein sequence ID" value="MBQ0961766.1"/>
    <property type="molecule type" value="Genomic_DNA"/>
</dbReference>
<feature type="transmembrane region" description="Helical" evidence="1">
    <location>
        <begin position="91"/>
        <end position="111"/>
    </location>
</feature>
<proteinExistence type="predicted"/>
<evidence type="ECO:0000313" key="2">
    <source>
        <dbReference type="EMBL" id="MBQ0961766.1"/>
    </source>
</evidence>
<reference evidence="2" key="1">
    <citation type="submission" date="2021-04" db="EMBL/GenBank/DDBJ databases">
        <title>The genome sequence of Ideonella sp. 4Y11.</title>
        <authorList>
            <person name="Liu Y."/>
        </authorList>
    </citation>
    <scope>NUCLEOTIDE SEQUENCE</scope>
    <source>
        <strain evidence="2">4Y11</strain>
    </source>
</reference>
<comment type="caution">
    <text evidence="2">The sequence shown here is derived from an EMBL/GenBank/DDBJ whole genome shotgun (WGS) entry which is preliminary data.</text>
</comment>
<keyword evidence="1" id="KW-0812">Transmembrane</keyword>
<keyword evidence="1" id="KW-0472">Membrane</keyword>
<dbReference type="AlphaFoldDB" id="A0A941BIA7"/>
<protein>
    <submittedName>
        <fullName evidence="2">Uncharacterized protein</fullName>
    </submittedName>
</protein>
<dbReference type="RefSeq" id="WP_210804453.1">
    <property type="nucleotide sequence ID" value="NZ_JAGQDE010000038.1"/>
</dbReference>
<accession>A0A941BIA7</accession>
<gene>
    <name evidence="2" type="ORF">KAK06_22710</name>
</gene>
<evidence type="ECO:0000256" key="1">
    <source>
        <dbReference type="SAM" id="Phobius"/>
    </source>
</evidence>
<feature type="transmembrane region" description="Helical" evidence="1">
    <location>
        <begin position="61"/>
        <end position="79"/>
    </location>
</feature>
<evidence type="ECO:0000313" key="3">
    <source>
        <dbReference type="Proteomes" id="UP000678374"/>
    </source>
</evidence>
<sequence length="112" mass="11470">MSKLSLTRVLPSIEGSGRFVLTTGFVLLVALLFAFDATAASNKGTALQAAYNSLDDMANGYGKQILTLMGFVIAAIGYIATNASGVVMKFIGYAIFLGAALSAAVTLVGAVI</sequence>
<keyword evidence="3" id="KW-1185">Reference proteome</keyword>